<keyword evidence="2" id="KW-0863">Zinc-finger</keyword>
<sequence length="121" mass="14271">MRQSELNNLKTYLLDRKKAILDNNSIHKQTMEHIQNNHINEADYAAMQIRNALDSSISQRHLLELEYIEQALEKIEKDIYGICEMCDEEIGIQRLKAKPHAKYCIVCRKIIEKDSKEKDQK</sequence>
<dbReference type="GO" id="GO:0008270">
    <property type="term" value="F:zinc ion binding"/>
    <property type="evidence" value="ECO:0007669"/>
    <property type="project" value="UniProtKB-KW"/>
</dbReference>
<evidence type="ECO:0000256" key="3">
    <source>
        <dbReference type="ARBA" id="ARBA00022833"/>
    </source>
</evidence>
<feature type="zinc finger region" description="dksA C4-type" evidence="4">
    <location>
        <begin position="83"/>
        <end position="107"/>
    </location>
</feature>
<comment type="caution">
    <text evidence="6">The sequence shown here is derived from an EMBL/GenBank/DDBJ whole genome shotgun (WGS) entry which is preliminary data.</text>
</comment>
<dbReference type="SUPFAM" id="SSF57716">
    <property type="entry name" value="Glucocorticoid receptor-like (DNA-binding domain)"/>
    <property type="match status" value="1"/>
</dbReference>
<feature type="domain" description="Zinc finger DksA/TraR C4-type" evidence="5">
    <location>
        <begin position="79"/>
        <end position="112"/>
    </location>
</feature>
<dbReference type="Pfam" id="PF01258">
    <property type="entry name" value="zf-dskA_traR"/>
    <property type="match status" value="1"/>
</dbReference>
<evidence type="ECO:0000256" key="2">
    <source>
        <dbReference type="ARBA" id="ARBA00022771"/>
    </source>
</evidence>
<proteinExistence type="predicted"/>
<dbReference type="OrthoDB" id="9803742at2"/>
<dbReference type="GeneID" id="82534906"/>
<accession>A0A3D8IGQ7</accession>
<evidence type="ECO:0000256" key="1">
    <source>
        <dbReference type="ARBA" id="ARBA00022723"/>
    </source>
</evidence>
<dbReference type="EMBL" id="NXLS01000001">
    <property type="protein sequence ID" value="RDU64447.1"/>
    <property type="molecule type" value="Genomic_DNA"/>
</dbReference>
<keyword evidence="7" id="KW-1185">Reference proteome</keyword>
<keyword evidence="3" id="KW-0862">Zinc</keyword>
<dbReference type="RefSeq" id="WP_115550781.1">
    <property type="nucleotide sequence ID" value="NZ_CAONBV010000030.1"/>
</dbReference>
<reference evidence="6 7" key="1">
    <citation type="submission" date="2018-04" db="EMBL/GenBank/DDBJ databases">
        <title>Novel Campyloabacter and Helicobacter Species and Strains.</title>
        <authorList>
            <person name="Mannion A.J."/>
            <person name="Shen Z."/>
            <person name="Fox J.G."/>
        </authorList>
    </citation>
    <scope>NUCLEOTIDE SEQUENCE [LARGE SCALE GENOMIC DNA]</scope>
    <source>
        <strain evidence="6 7">MIT 99-5101</strain>
    </source>
</reference>
<dbReference type="Proteomes" id="UP000256650">
    <property type="component" value="Unassembled WGS sequence"/>
</dbReference>
<gene>
    <name evidence="6" type="ORF">CQA43_01190</name>
</gene>
<evidence type="ECO:0000259" key="5">
    <source>
        <dbReference type="Pfam" id="PF01258"/>
    </source>
</evidence>
<evidence type="ECO:0000256" key="4">
    <source>
        <dbReference type="PROSITE-ProRule" id="PRU00510"/>
    </source>
</evidence>
<dbReference type="InterPro" id="IPR020458">
    <property type="entry name" value="Znf_DskA_TraR_CS"/>
</dbReference>
<dbReference type="PROSITE" id="PS51128">
    <property type="entry name" value="ZF_DKSA_2"/>
    <property type="match status" value="1"/>
</dbReference>
<dbReference type="SUPFAM" id="SSF109635">
    <property type="entry name" value="DnaK suppressor protein DksA, alpha-hairpin domain"/>
    <property type="match status" value="1"/>
</dbReference>
<evidence type="ECO:0000313" key="7">
    <source>
        <dbReference type="Proteomes" id="UP000256650"/>
    </source>
</evidence>
<dbReference type="Gene3D" id="1.20.120.910">
    <property type="entry name" value="DksA, coiled-coil domain"/>
    <property type="match status" value="1"/>
</dbReference>
<dbReference type="PANTHER" id="PTHR33823">
    <property type="entry name" value="RNA POLYMERASE-BINDING TRANSCRIPTION FACTOR DKSA-RELATED"/>
    <property type="match status" value="1"/>
</dbReference>
<dbReference type="PANTHER" id="PTHR33823:SF4">
    <property type="entry name" value="GENERAL STRESS PROTEIN 16O"/>
    <property type="match status" value="1"/>
</dbReference>
<keyword evidence="1" id="KW-0479">Metal-binding</keyword>
<dbReference type="InterPro" id="IPR000962">
    <property type="entry name" value="Znf_DskA_TraR"/>
</dbReference>
<dbReference type="InterPro" id="IPR037187">
    <property type="entry name" value="DnaK_N"/>
</dbReference>
<evidence type="ECO:0000313" key="6">
    <source>
        <dbReference type="EMBL" id="RDU64447.1"/>
    </source>
</evidence>
<name>A0A3D8IGQ7_9HELI</name>
<dbReference type="PROSITE" id="PS01102">
    <property type="entry name" value="ZF_DKSA_1"/>
    <property type="match status" value="1"/>
</dbReference>
<protein>
    <submittedName>
        <fullName evidence="6">RNA polymerase-binding protein DksA</fullName>
    </submittedName>
</protein>
<dbReference type="NCBIfam" id="NF033459">
    <property type="entry name" value="DksA_like"/>
    <property type="match status" value="1"/>
</dbReference>
<organism evidence="6 7">
    <name type="scientific">Helicobacter ganmani</name>
    <dbReference type="NCBI Taxonomy" id="60246"/>
    <lineage>
        <taxon>Bacteria</taxon>
        <taxon>Pseudomonadati</taxon>
        <taxon>Campylobacterota</taxon>
        <taxon>Epsilonproteobacteria</taxon>
        <taxon>Campylobacterales</taxon>
        <taxon>Helicobacteraceae</taxon>
        <taxon>Helicobacter</taxon>
    </lineage>
</organism>
<dbReference type="AlphaFoldDB" id="A0A3D8IGQ7"/>